<evidence type="ECO:0000313" key="8">
    <source>
        <dbReference type="EMBL" id="WEE27955.1"/>
    </source>
</evidence>
<reference evidence="8" key="1">
    <citation type="submission" date="2023-02" db="EMBL/GenBank/DDBJ databases">
        <title>The sequence of Aeromonas hydrophila K533.</title>
        <authorList>
            <person name="Luo X."/>
        </authorList>
    </citation>
    <scope>NUCLEOTIDE SEQUENCE</scope>
    <source>
        <strain evidence="8">K533</strain>
    </source>
</reference>
<evidence type="ECO:0000259" key="7">
    <source>
        <dbReference type="Pfam" id="PF02897"/>
    </source>
</evidence>
<dbReference type="Pfam" id="PF02897">
    <property type="entry name" value="Peptidase_S9_N"/>
    <property type="match status" value="1"/>
</dbReference>
<dbReference type="PANTHER" id="PTHR11757">
    <property type="entry name" value="PROTEASE FAMILY S9A OLIGOPEPTIDASE"/>
    <property type="match status" value="1"/>
</dbReference>
<protein>
    <submittedName>
        <fullName evidence="8">Prolyl oligopeptidase family serine peptidase</fullName>
    </submittedName>
</protein>
<dbReference type="SUPFAM" id="SSF53474">
    <property type="entry name" value="alpha/beta-Hydrolases"/>
    <property type="match status" value="1"/>
</dbReference>
<gene>
    <name evidence="8" type="ORF">PY771_06450</name>
</gene>
<dbReference type="AlphaFoldDB" id="A0AAX3PCA6"/>
<sequence>MHALLMLASLLANPAPAQPVALAPADTQSQAAATSAPLVAPLIPHRPLPMQGERARLDPYGGWRDDSRQDPSLLALLGEQNRWTEQQLAAQRPLEQALQAEWQAQARGEPMPQEWLSEAGSQWRMEADGSLWQRSDEQAEPRQRLAARQPASGYYELASWALHPNGRWLALAEDLQGDRDYRITLLDLADGKPLATLTHRASDLLWSLDGKTLYTIANEPRTLRPWQLWAWRDGKEQQIHQEADPAWLLSLYRTTDRRHLLLQSNNHDSAEQYLLDAGTPALLKARQAGLEYYLDTQGERVLLKSNRDGALGLYQVADLSQVAKGEWQLLWSGEERSLEKWRLFADYTVLQYRHHGDDWLDVLDGRGRLSHRLLLTEGAGTAWIQGAHDPASGQLLIRRQGMAEPPHQRQLDLASGRWLPDPRAALPSPYQSERRWVVGKDGVKVPVSLVWRKDIHTPKALLLYGYGAYGTPMRPYYQPQVLSLLDRGFVYAIAHVRGGGMLGDAWYLAGRGRHKQHSVDDFLTVAAALARDPAIDPARLFAMGGSAGGLLVAAALNQAPTRFAGAVLQVPFVDLIGTMSDPELPLTRQEYAEWGNPAIAADYAAMRRLSPYDNLHAAPYPPVYVTAGLHDSQVPYWEPLKWVARLREHSTGPGPYLLSTALDGGHRISPGNARQQAAREYAFLLTLAGARR</sequence>
<evidence type="ECO:0000256" key="2">
    <source>
        <dbReference type="ARBA" id="ARBA00022670"/>
    </source>
</evidence>
<accession>A0AAX3PCA6</accession>
<evidence type="ECO:0000259" key="6">
    <source>
        <dbReference type="Pfam" id="PF00326"/>
    </source>
</evidence>
<dbReference type="Proteomes" id="UP001214666">
    <property type="component" value="Chromosome"/>
</dbReference>
<evidence type="ECO:0000313" key="9">
    <source>
        <dbReference type="Proteomes" id="UP001214666"/>
    </source>
</evidence>
<dbReference type="Gene3D" id="3.40.50.1820">
    <property type="entry name" value="alpha/beta hydrolase"/>
    <property type="match status" value="1"/>
</dbReference>
<feature type="domain" description="Peptidase S9A N-terminal" evidence="7">
    <location>
        <begin position="153"/>
        <end position="417"/>
    </location>
</feature>
<dbReference type="GO" id="GO:0006508">
    <property type="term" value="P:proteolysis"/>
    <property type="evidence" value="ECO:0007669"/>
    <property type="project" value="UniProtKB-KW"/>
</dbReference>
<evidence type="ECO:0000256" key="1">
    <source>
        <dbReference type="ARBA" id="ARBA00005228"/>
    </source>
</evidence>
<dbReference type="Pfam" id="PF00326">
    <property type="entry name" value="Peptidase_S9"/>
    <property type="match status" value="1"/>
</dbReference>
<dbReference type="InterPro" id="IPR051543">
    <property type="entry name" value="Serine_Peptidase_S9A"/>
</dbReference>
<evidence type="ECO:0000256" key="3">
    <source>
        <dbReference type="ARBA" id="ARBA00022801"/>
    </source>
</evidence>
<dbReference type="PANTHER" id="PTHR11757:SF19">
    <property type="entry name" value="PROLYL ENDOPEPTIDASE-LIKE"/>
    <property type="match status" value="1"/>
</dbReference>
<dbReference type="GO" id="GO:0004252">
    <property type="term" value="F:serine-type endopeptidase activity"/>
    <property type="evidence" value="ECO:0007669"/>
    <property type="project" value="InterPro"/>
</dbReference>
<feature type="signal peptide" evidence="5">
    <location>
        <begin position="1"/>
        <end position="17"/>
    </location>
</feature>
<dbReference type="SUPFAM" id="SSF50993">
    <property type="entry name" value="Peptidase/esterase 'gauge' domain"/>
    <property type="match status" value="1"/>
</dbReference>
<organism evidence="8 9">
    <name type="scientific">Aeromonas hydrophila</name>
    <dbReference type="NCBI Taxonomy" id="644"/>
    <lineage>
        <taxon>Bacteria</taxon>
        <taxon>Pseudomonadati</taxon>
        <taxon>Pseudomonadota</taxon>
        <taxon>Gammaproteobacteria</taxon>
        <taxon>Aeromonadales</taxon>
        <taxon>Aeromonadaceae</taxon>
        <taxon>Aeromonas</taxon>
    </lineage>
</organism>
<evidence type="ECO:0000256" key="5">
    <source>
        <dbReference type="SAM" id="SignalP"/>
    </source>
</evidence>
<dbReference type="InterPro" id="IPR029058">
    <property type="entry name" value="AB_hydrolase_fold"/>
</dbReference>
<proteinExistence type="inferred from homology"/>
<keyword evidence="3" id="KW-0378">Hydrolase</keyword>
<name>A0AAX3PCA6_AERHY</name>
<feature type="chain" id="PRO_5043354343" evidence="5">
    <location>
        <begin position="18"/>
        <end position="692"/>
    </location>
</feature>
<dbReference type="InterPro" id="IPR002470">
    <property type="entry name" value="Peptidase_S9A"/>
</dbReference>
<evidence type="ECO:0000256" key="4">
    <source>
        <dbReference type="ARBA" id="ARBA00022825"/>
    </source>
</evidence>
<dbReference type="EMBL" id="CP118942">
    <property type="protein sequence ID" value="WEE27955.1"/>
    <property type="molecule type" value="Genomic_DNA"/>
</dbReference>
<feature type="domain" description="Peptidase S9 prolyl oligopeptidase catalytic" evidence="6">
    <location>
        <begin position="481"/>
        <end position="688"/>
    </location>
</feature>
<dbReference type="Gene3D" id="2.130.10.120">
    <property type="entry name" value="Prolyl oligopeptidase, N-terminal domain"/>
    <property type="match status" value="1"/>
</dbReference>
<keyword evidence="5" id="KW-0732">Signal</keyword>
<dbReference type="RefSeq" id="WP_264098108.1">
    <property type="nucleotide sequence ID" value="NZ_CP118942.1"/>
</dbReference>
<dbReference type="InterPro" id="IPR001375">
    <property type="entry name" value="Peptidase_S9_cat"/>
</dbReference>
<dbReference type="PRINTS" id="PR00862">
    <property type="entry name" value="PROLIGOPTASE"/>
</dbReference>
<dbReference type="InterPro" id="IPR023302">
    <property type="entry name" value="Pept_S9A_N"/>
</dbReference>
<keyword evidence="4" id="KW-0720">Serine protease</keyword>
<keyword evidence="2" id="KW-0645">Protease</keyword>
<comment type="similarity">
    <text evidence="1">Belongs to the peptidase S9A family.</text>
</comment>